<dbReference type="PROSITE" id="PS50977">
    <property type="entry name" value="HTH_TETR_2"/>
    <property type="match status" value="1"/>
</dbReference>
<keyword evidence="3" id="KW-0804">Transcription</keyword>
<dbReference type="InterPro" id="IPR001647">
    <property type="entry name" value="HTH_TetR"/>
</dbReference>
<comment type="caution">
    <text evidence="7">The sequence shown here is derived from an EMBL/GenBank/DDBJ whole genome shotgun (WGS) entry which is preliminary data.</text>
</comment>
<dbReference type="PANTHER" id="PTHR30055:SF234">
    <property type="entry name" value="HTH-TYPE TRANSCRIPTIONAL REGULATOR BETI"/>
    <property type="match status" value="1"/>
</dbReference>
<dbReference type="AlphaFoldDB" id="A0A9X1NQD4"/>
<gene>
    <name evidence="7" type="ORF">LRX75_00375</name>
</gene>
<keyword evidence="1" id="KW-0805">Transcription regulation</keyword>
<dbReference type="PROSITE" id="PS01081">
    <property type="entry name" value="HTH_TETR_1"/>
    <property type="match status" value="1"/>
</dbReference>
<evidence type="ECO:0000313" key="8">
    <source>
        <dbReference type="Proteomes" id="UP001139089"/>
    </source>
</evidence>
<dbReference type="InterPro" id="IPR023772">
    <property type="entry name" value="DNA-bd_HTH_TetR-type_CS"/>
</dbReference>
<evidence type="ECO:0000256" key="1">
    <source>
        <dbReference type="ARBA" id="ARBA00023015"/>
    </source>
</evidence>
<evidence type="ECO:0000313" key="7">
    <source>
        <dbReference type="EMBL" id="MCD7107481.1"/>
    </source>
</evidence>
<evidence type="ECO:0000256" key="5">
    <source>
        <dbReference type="SAM" id="MobiDB-lite"/>
    </source>
</evidence>
<evidence type="ECO:0000256" key="3">
    <source>
        <dbReference type="ARBA" id="ARBA00023163"/>
    </source>
</evidence>
<name>A0A9X1NQD4_9HYPH</name>
<dbReference type="SUPFAM" id="SSF46689">
    <property type="entry name" value="Homeodomain-like"/>
    <property type="match status" value="1"/>
</dbReference>
<evidence type="ECO:0000256" key="2">
    <source>
        <dbReference type="ARBA" id="ARBA00023125"/>
    </source>
</evidence>
<dbReference type="Pfam" id="PF00440">
    <property type="entry name" value="TetR_N"/>
    <property type="match status" value="1"/>
</dbReference>
<dbReference type="Proteomes" id="UP001139089">
    <property type="component" value="Unassembled WGS sequence"/>
</dbReference>
<dbReference type="Gene3D" id="1.10.357.10">
    <property type="entry name" value="Tetracycline Repressor, domain 2"/>
    <property type="match status" value="1"/>
</dbReference>
<dbReference type="GO" id="GO:0003700">
    <property type="term" value="F:DNA-binding transcription factor activity"/>
    <property type="evidence" value="ECO:0007669"/>
    <property type="project" value="TreeGrafter"/>
</dbReference>
<feature type="domain" description="HTH tetR-type" evidence="6">
    <location>
        <begin position="19"/>
        <end position="79"/>
    </location>
</feature>
<proteinExistence type="predicted"/>
<protein>
    <submittedName>
        <fullName evidence="7">TetR/AcrR family transcriptional regulator</fullName>
    </submittedName>
</protein>
<feature type="region of interest" description="Disordered" evidence="5">
    <location>
        <begin position="1"/>
        <end position="20"/>
    </location>
</feature>
<keyword evidence="8" id="KW-1185">Reference proteome</keyword>
<organism evidence="7 8">
    <name type="scientific">Rhizobium quercicola</name>
    <dbReference type="NCBI Taxonomy" id="2901226"/>
    <lineage>
        <taxon>Bacteria</taxon>
        <taxon>Pseudomonadati</taxon>
        <taxon>Pseudomonadota</taxon>
        <taxon>Alphaproteobacteria</taxon>
        <taxon>Hyphomicrobiales</taxon>
        <taxon>Rhizobiaceae</taxon>
        <taxon>Rhizobium/Agrobacterium group</taxon>
        <taxon>Rhizobium</taxon>
    </lineage>
</organism>
<evidence type="ECO:0000256" key="4">
    <source>
        <dbReference type="PROSITE-ProRule" id="PRU00335"/>
    </source>
</evidence>
<reference evidence="7" key="1">
    <citation type="submission" date="2021-12" db="EMBL/GenBank/DDBJ databases">
        <authorList>
            <person name="Li Y."/>
        </authorList>
    </citation>
    <scope>NUCLEOTIDE SEQUENCE</scope>
    <source>
        <strain evidence="7">DKSPLA3</strain>
    </source>
</reference>
<dbReference type="InterPro" id="IPR050109">
    <property type="entry name" value="HTH-type_TetR-like_transc_reg"/>
</dbReference>
<dbReference type="RefSeq" id="WP_231811242.1">
    <property type="nucleotide sequence ID" value="NZ_JAJOZR010000001.1"/>
</dbReference>
<accession>A0A9X1NQD4</accession>
<keyword evidence="2 4" id="KW-0238">DNA-binding</keyword>
<evidence type="ECO:0000259" key="6">
    <source>
        <dbReference type="PROSITE" id="PS50977"/>
    </source>
</evidence>
<dbReference type="InterPro" id="IPR009057">
    <property type="entry name" value="Homeodomain-like_sf"/>
</dbReference>
<dbReference type="GO" id="GO:0000976">
    <property type="term" value="F:transcription cis-regulatory region binding"/>
    <property type="evidence" value="ECO:0007669"/>
    <property type="project" value="TreeGrafter"/>
</dbReference>
<dbReference type="EMBL" id="JAJOZR010000001">
    <property type="protein sequence ID" value="MCD7107481.1"/>
    <property type="molecule type" value="Genomic_DNA"/>
</dbReference>
<feature type="DNA-binding region" description="H-T-H motif" evidence="4">
    <location>
        <begin position="42"/>
        <end position="61"/>
    </location>
</feature>
<sequence length="219" mass="24625">MTRTKTDPPQSGHKTAKGLQRKTELADQALRSLSAQSYARTSLRDIAAAADINLGRLHYYFGDKSELIVFTVRRFKQTFIARLAEIIVERRSVEEAIEALVESAMTSTALHRFWYDLRNQALFEPKYRDVVSEIEHELKAMTGTVLRLIDPARDPEPFRDLAYVALDGIFFQGIQAVLFGDDSVRERMTQALFAVVMAYRAAGTTARQDAAGDPLPAQN</sequence>
<dbReference type="PANTHER" id="PTHR30055">
    <property type="entry name" value="HTH-TYPE TRANSCRIPTIONAL REGULATOR RUTR"/>
    <property type="match status" value="1"/>
</dbReference>